<keyword evidence="6" id="KW-0808">Transferase</keyword>
<comment type="caution">
    <text evidence="12">The sequence shown here is derived from an EMBL/GenBank/DDBJ whole genome shotgun (WGS) entry which is preliminary data.</text>
</comment>
<dbReference type="InterPro" id="IPR004383">
    <property type="entry name" value="rRNA_lsu_MTrfase_RlmN/Cfr"/>
</dbReference>
<dbReference type="GO" id="GO:0051539">
    <property type="term" value="F:4 iron, 4 sulfur cluster binding"/>
    <property type="evidence" value="ECO:0007669"/>
    <property type="project" value="UniProtKB-KW"/>
</dbReference>
<evidence type="ECO:0000313" key="13">
    <source>
        <dbReference type="Proteomes" id="UP000177594"/>
    </source>
</evidence>
<keyword evidence="5" id="KW-0489">Methyltransferase</keyword>
<evidence type="ECO:0000313" key="12">
    <source>
        <dbReference type="EMBL" id="OGM99664.1"/>
    </source>
</evidence>
<proteinExistence type="predicted"/>
<keyword evidence="3" id="KW-0004">4Fe-4S</keyword>
<dbReference type="SFLD" id="SFLDS00029">
    <property type="entry name" value="Radical_SAM"/>
    <property type="match status" value="1"/>
</dbReference>
<organism evidence="12 13">
    <name type="scientific">Candidatus Yanofskybacteria bacterium RIFCSPHIGHO2_01_FULL_39_8b</name>
    <dbReference type="NCBI Taxonomy" id="1802659"/>
    <lineage>
        <taxon>Bacteria</taxon>
        <taxon>Candidatus Yanofskyibacteriota</taxon>
    </lineage>
</organism>
<evidence type="ECO:0000256" key="2">
    <source>
        <dbReference type="ARBA" id="ARBA00004496"/>
    </source>
</evidence>
<reference evidence="12 13" key="1">
    <citation type="journal article" date="2016" name="Nat. Commun.">
        <title>Thousands of microbial genomes shed light on interconnected biogeochemical processes in an aquifer system.</title>
        <authorList>
            <person name="Anantharaman K."/>
            <person name="Brown C.T."/>
            <person name="Hug L.A."/>
            <person name="Sharon I."/>
            <person name="Castelle C.J."/>
            <person name="Probst A.J."/>
            <person name="Thomas B.C."/>
            <person name="Singh A."/>
            <person name="Wilkins M.J."/>
            <person name="Karaoz U."/>
            <person name="Brodie E.L."/>
            <person name="Williams K.H."/>
            <person name="Hubbard S.S."/>
            <person name="Banfield J.F."/>
        </authorList>
    </citation>
    <scope>NUCLEOTIDE SEQUENCE [LARGE SCALE GENOMIC DNA]</scope>
</reference>
<evidence type="ECO:0000256" key="7">
    <source>
        <dbReference type="ARBA" id="ARBA00022691"/>
    </source>
</evidence>
<dbReference type="GO" id="GO:0046872">
    <property type="term" value="F:metal ion binding"/>
    <property type="evidence" value="ECO:0007669"/>
    <property type="project" value="UniProtKB-KW"/>
</dbReference>
<dbReference type="AlphaFoldDB" id="A0A1F8EFP8"/>
<dbReference type="InterPro" id="IPR058240">
    <property type="entry name" value="rSAM_sf"/>
</dbReference>
<dbReference type="Pfam" id="PF04055">
    <property type="entry name" value="Radical_SAM"/>
    <property type="match status" value="1"/>
</dbReference>
<keyword evidence="4" id="KW-0963">Cytoplasm</keyword>
<dbReference type="PANTHER" id="PTHR30544">
    <property type="entry name" value="23S RRNA METHYLTRANSFERASE"/>
    <property type="match status" value="1"/>
</dbReference>
<evidence type="ECO:0000259" key="11">
    <source>
        <dbReference type="PROSITE" id="PS51918"/>
    </source>
</evidence>
<gene>
    <name evidence="12" type="ORF">A2817_03790</name>
</gene>
<dbReference type="InterPro" id="IPR013785">
    <property type="entry name" value="Aldolase_TIM"/>
</dbReference>
<name>A0A1F8EFP8_9BACT</name>
<dbReference type="InterPro" id="IPR007197">
    <property type="entry name" value="rSAM"/>
</dbReference>
<dbReference type="GO" id="GO:0070475">
    <property type="term" value="P:rRNA base methylation"/>
    <property type="evidence" value="ECO:0007669"/>
    <property type="project" value="TreeGrafter"/>
</dbReference>
<keyword evidence="10" id="KW-0411">Iron-sulfur</keyword>
<keyword evidence="7" id="KW-0949">S-adenosyl-L-methionine</keyword>
<protein>
    <recommendedName>
        <fullName evidence="11">Radical SAM core domain-containing protein</fullName>
    </recommendedName>
</protein>
<dbReference type="SUPFAM" id="SSF102114">
    <property type="entry name" value="Radical SAM enzymes"/>
    <property type="match status" value="1"/>
</dbReference>
<evidence type="ECO:0000256" key="10">
    <source>
        <dbReference type="ARBA" id="ARBA00023014"/>
    </source>
</evidence>
<feature type="domain" description="Radical SAM core" evidence="11">
    <location>
        <begin position="94"/>
        <end position="333"/>
    </location>
</feature>
<dbReference type="Proteomes" id="UP000177594">
    <property type="component" value="Unassembled WGS sequence"/>
</dbReference>
<evidence type="ECO:0000256" key="4">
    <source>
        <dbReference type="ARBA" id="ARBA00022490"/>
    </source>
</evidence>
<dbReference type="PANTHER" id="PTHR30544:SF5">
    <property type="entry name" value="RADICAL SAM CORE DOMAIN-CONTAINING PROTEIN"/>
    <property type="match status" value="1"/>
</dbReference>
<dbReference type="PIRSF" id="PIRSF006004">
    <property type="entry name" value="CHP00048"/>
    <property type="match status" value="1"/>
</dbReference>
<dbReference type="Gene3D" id="3.20.20.70">
    <property type="entry name" value="Aldolase class I"/>
    <property type="match status" value="1"/>
</dbReference>
<evidence type="ECO:0000256" key="6">
    <source>
        <dbReference type="ARBA" id="ARBA00022679"/>
    </source>
</evidence>
<dbReference type="GO" id="GO:0030488">
    <property type="term" value="P:tRNA methylation"/>
    <property type="evidence" value="ECO:0007669"/>
    <property type="project" value="TreeGrafter"/>
</dbReference>
<dbReference type="SFLD" id="SFLDG01062">
    <property type="entry name" value="methyltransferase_(Class_A)"/>
    <property type="match status" value="1"/>
</dbReference>
<evidence type="ECO:0000256" key="9">
    <source>
        <dbReference type="ARBA" id="ARBA00023004"/>
    </source>
</evidence>
<comment type="cofactor">
    <cofactor evidence="1">
        <name>[4Fe-4S] cluster</name>
        <dbReference type="ChEBI" id="CHEBI:49883"/>
    </cofactor>
</comment>
<dbReference type="EMBL" id="MGIZ01000012">
    <property type="protein sequence ID" value="OGM99664.1"/>
    <property type="molecule type" value="Genomic_DNA"/>
</dbReference>
<comment type="subcellular location">
    <subcellularLocation>
        <location evidence="2">Cytoplasm</location>
    </subcellularLocation>
</comment>
<dbReference type="InterPro" id="IPR040072">
    <property type="entry name" value="Methyltransferase_A"/>
</dbReference>
<evidence type="ECO:0000256" key="3">
    <source>
        <dbReference type="ARBA" id="ARBA00022485"/>
    </source>
</evidence>
<dbReference type="PROSITE" id="PS51918">
    <property type="entry name" value="RADICAL_SAM"/>
    <property type="match status" value="1"/>
</dbReference>
<keyword evidence="8" id="KW-0479">Metal-binding</keyword>
<evidence type="ECO:0000256" key="8">
    <source>
        <dbReference type="ARBA" id="ARBA00022723"/>
    </source>
</evidence>
<sequence>MEQELRSQLFRKLFPQAPRYRLDQMHTAQFTRGWTGWGDATMFSKEMRDALSHGIPWVSFISSKVLESKKKDTYKALLELFDGKKIETVLMLNRKNNWTICVSSQVGCAMRCGFCATGKMGFTRNMTSDEIVDQYRFWMNFLCEHPKLDQKISNIVFMGMGEPLANYENIKSAIHALLKYAVIGETHITVSTVGVLSVMEKILEDKDWPRVRLAVSLHSADPDIRKNIVPTSFEDFLPKLANWSKRYLKKFGNRSHHLTYEYVMLAGVNDSLVDAKKLANFVTTTGKIKVNLIPYNFTDSEFQKTPDEQTQKFLEYLHKHTVIATTRKTMGEDIAAACGQLIVADKKTKK</sequence>
<dbReference type="GO" id="GO:0005737">
    <property type="term" value="C:cytoplasm"/>
    <property type="evidence" value="ECO:0007669"/>
    <property type="project" value="UniProtKB-SubCell"/>
</dbReference>
<evidence type="ECO:0000256" key="1">
    <source>
        <dbReference type="ARBA" id="ARBA00001966"/>
    </source>
</evidence>
<dbReference type="CDD" id="cd01335">
    <property type="entry name" value="Radical_SAM"/>
    <property type="match status" value="1"/>
</dbReference>
<keyword evidence="9" id="KW-0408">Iron</keyword>
<evidence type="ECO:0000256" key="5">
    <source>
        <dbReference type="ARBA" id="ARBA00022603"/>
    </source>
</evidence>
<dbReference type="GO" id="GO:0008173">
    <property type="term" value="F:RNA methyltransferase activity"/>
    <property type="evidence" value="ECO:0007669"/>
    <property type="project" value="InterPro"/>
</dbReference>
<accession>A0A1F8EFP8</accession>
<dbReference type="SFLD" id="SFLDF00275">
    <property type="entry name" value="adenosine_C2_methyltransferase"/>
    <property type="match status" value="1"/>
</dbReference>